<proteinExistence type="predicted"/>
<reference evidence="1" key="1">
    <citation type="submission" date="2024-09" db="EMBL/GenBank/DDBJ databases">
        <title>Black Yeasts Isolated from many extreme environments.</title>
        <authorList>
            <person name="Coleine C."/>
            <person name="Stajich J.E."/>
            <person name="Selbmann L."/>
        </authorList>
    </citation>
    <scope>NUCLEOTIDE SEQUENCE</scope>
    <source>
        <strain evidence="1">CCFEE 5737</strain>
    </source>
</reference>
<name>A0ACC3D144_9PEZI</name>
<evidence type="ECO:0000313" key="2">
    <source>
        <dbReference type="Proteomes" id="UP001186974"/>
    </source>
</evidence>
<gene>
    <name evidence="1" type="ORF">LTS18_009237</name>
</gene>
<protein>
    <submittedName>
        <fullName evidence="1">Uncharacterized protein</fullName>
    </submittedName>
</protein>
<keyword evidence="2" id="KW-1185">Reference proteome</keyword>
<feature type="non-terminal residue" evidence="1">
    <location>
        <position position="1"/>
    </location>
</feature>
<accession>A0ACC3D144</accession>
<sequence length="68" mass="7833">GKKVKPVTVIDAREQEEKKFFPLGGKVEDRVSETRIKAGGEVVRRSKRDIGRELSMRVGKYSFERIRV</sequence>
<organism evidence="1 2">
    <name type="scientific">Coniosporium uncinatum</name>
    <dbReference type="NCBI Taxonomy" id="93489"/>
    <lineage>
        <taxon>Eukaryota</taxon>
        <taxon>Fungi</taxon>
        <taxon>Dikarya</taxon>
        <taxon>Ascomycota</taxon>
        <taxon>Pezizomycotina</taxon>
        <taxon>Dothideomycetes</taxon>
        <taxon>Dothideomycetes incertae sedis</taxon>
        <taxon>Coniosporium</taxon>
    </lineage>
</organism>
<evidence type="ECO:0000313" key="1">
    <source>
        <dbReference type="EMBL" id="KAK3060128.1"/>
    </source>
</evidence>
<dbReference type="Proteomes" id="UP001186974">
    <property type="component" value="Unassembled WGS sequence"/>
</dbReference>
<comment type="caution">
    <text evidence="1">The sequence shown here is derived from an EMBL/GenBank/DDBJ whole genome shotgun (WGS) entry which is preliminary data.</text>
</comment>
<dbReference type="EMBL" id="JAWDJW010008833">
    <property type="protein sequence ID" value="KAK3060128.1"/>
    <property type="molecule type" value="Genomic_DNA"/>
</dbReference>